<feature type="domain" description="Phospholipase C/D" evidence="1">
    <location>
        <begin position="7"/>
        <end position="136"/>
    </location>
</feature>
<protein>
    <submittedName>
        <fullName evidence="2">Zinc dependent phospholipase C family protein</fullName>
    </submittedName>
</protein>
<organism evidence="2 3">
    <name type="scientific">Sedimentibacter hydroxybenzoicus DSM 7310</name>
    <dbReference type="NCBI Taxonomy" id="1123245"/>
    <lineage>
        <taxon>Bacteria</taxon>
        <taxon>Bacillati</taxon>
        <taxon>Bacillota</taxon>
        <taxon>Tissierellia</taxon>
        <taxon>Sedimentibacter</taxon>
    </lineage>
</organism>
<dbReference type="RefSeq" id="WP_179237521.1">
    <property type="nucleotide sequence ID" value="NZ_JACBNQ010000004.1"/>
</dbReference>
<comment type="caution">
    <text evidence="2">The sequence shown here is derived from an EMBL/GenBank/DDBJ whole genome shotgun (WGS) entry which is preliminary data.</text>
</comment>
<dbReference type="AlphaFoldDB" id="A0A974BIJ9"/>
<evidence type="ECO:0000313" key="2">
    <source>
        <dbReference type="EMBL" id="NYB73833.1"/>
    </source>
</evidence>
<keyword evidence="3" id="KW-1185">Reference proteome</keyword>
<sequence>MPTTYAHYTFGQKVLKNLNDEIKNIINENIDLYNTGLHGPDILFYHKPLKPNPISRMGHYLHEQPANIFFENARNVIINSDDFNASCSYIMGFICHFMLDSHCHPYIRLVESDKLTHGEIETEFDRFIMLKHNKKPVSFRPVSHIIPSEYSAGIISSFFEGISSENILRSLKSMKFNLNLLVAPSILKRYIIFSGLKLSGNYKKMRGLIMNYESNVECIELNKNLCDLYKKATVKAIESIHEYYNSLNTKNNVNSYFNRNFG</sequence>
<proteinExistence type="predicted"/>
<name>A0A974BIJ9_SEDHY</name>
<dbReference type="Pfam" id="PF00882">
    <property type="entry name" value="Zn_dep_PLPC"/>
    <property type="match status" value="1"/>
</dbReference>
<gene>
    <name evidence="2" type="ORF">HZF24_06730</name>
</gene>
<dbReference type="Proteomes" id="UP000611629">
    <property type="component" value="Unassembled WGS sequence"/>
</dbReference>
<evidence type="ECO:0000313" key="3">
    <source>
        <dbReference type="Proteomes" id="UP000611629"/>
    </source>
</evidence>
<accession>A0A974BIJ9</accession>
<dbReference type="InterPro" id="IPR029002">
    <property type="entry name" value="PLPC/GPLD1"/>
</dbReference>
<evidence type="ECO:0000259" key="1">
    <source>
        <dbReference type="Pfam" id="PF00882"/>
    </source>
</evidence>
<reference evidence="2" key="1">
    <citation type="submission" date="2020-07" db="EMBL/GenBank/DDBJ databases">
        <title>Genomic analysis of a strain of Sedimentibacter Hydroxybenzoicus DSM7310.</title>
        <authorList>
            <person name="Ma S."/>
        </authorList>
    </citation>
    <scope>NUCLEOTIDE SEQUENCE</scope>
    <source>
        <strain evidence="2">DSM 7310</strain>
    </source>
</reference>
<dbReference type="EMBL" id="JACBNQ010000004">
    <property type="protein sequence ID" value="NYB73833.1"/>
    <property type="molecule type" value="Genomic_DNA"/>
</dbReference>